<feature type="region of interest" description="Disordered" evidence="1">
    <location>
        <begin position="132"/>
        <end position="192"/>
    </location>
</feature>
<dbReference type="EMBL" id="CAACVG010011824">
    <property type="protein sequence ID" value="VEN58926.1"/>
    <property type="molecule type" value="Genomic_DNA"/>
</dbReference>
<reference evidence="2 3" key="1">
    <citation type="submission" date="2019-01" db="EMBL/GenBank/DDBJ databases">
        <authorList>
            <person name="Sayadi A."/>
        </authorList>
    </citation>
    <scope>NUCLEOTIDE SEQUENCE [LARGE SCALE GENOMIC DNA]</scope>
</reference>
<feature type="region of interest" description="Disordered" evidence="1">
    <location>
        <begin position="64"/>
        <end position="92"/>
    </location>
</feature>
<feature type="compositionally biased region" description="Polar residues" evidence="1">
    <location>
        <begin position="64"/>
        <end position="83"/>
    </location>
</feature>
<keyword evidence="3" id="KW-1185">Reference proteome</keyword>
<protein>
    <submittedName>
        <fullName evidence="2">Uncharacterized protein</fullName>
    </submittedName>
</protein>
<sequence length="249" mass="27702">SSDESSAAPSKAAPTATTAAARTVYNNSQYTNNQHEPYYALYDDVDLYRDAEYSLNNYNQANTQRAQTPTYRGTAAPVTQTTAVREDTSKRGNTVYLQQNSYPQDAYQQSTVADYNDNRYDTVADDQAIYRQSSRQPTASRQPPPRTNNRGRGSAHYGGVGTQITNNEVTFNTNRGTPAPRSRPTLKPTTSIVSKSQEFVDIYRHPPRRPSPIYPQPQPDKTAAKCRKDVCLLPDCSCGGRDIPGKLYK</sequence>
<feature type="non-terminal residue" evidence="2">
    <location>
        <position position="1"/>
    </location>
</feature>
<accession>A0A653DGE1</accession>
<dbReference type="Proteomes" id="UP000410492">
    <property type="component" value="Unassembled WGS sequence"/>
</dbReference>
<organism evidence="2 3">
    <name type="scientific">Callosobruchus maculatus</name>
    <name type="common">Southern cowpea weevil</name>
    <name type="synonym">Pulse bruchid</name>
    <dbReference type="NCBI Taxonomy" id="64391"/>
    <lineage>
        <taxon>Eukaryota</taxon>
        <taxon>Metazoa</taxon>
        <taxon>Ecdysozoa</taxon>
        <taxon>Arthropoda</taxon>
        <taxon>Hexapoda</taxon>
        <taxon>Insecta</taxon>
        <taxon>Pterygota</taxon>
        <taxon>Neoptera</taxon>
        <taxon>Endopterygota</taxon>
        <taxon>Coleoptera</taxon>
        <taxon>Polyphaga</taxon>
        <taxon>Cucujiformia</taxon>
        <taxon>Chrysomeloidea</taxon>
        <taxon>Chrysomelidae</taxon>
        <taxon>Bruchinae</taxon>
        <taxon>Bruchini</taxon>
        <taxon>Callosobruchus</taxon>
    </lineage>
</organism>
<dbReference type="AlphaFoldDB" id="A0A653DGE1"/>
<evidence type="ECO:0000313" key="3">
    <source>
        <dbReference type="Proteomes" id="UP000410492"/>
    </source>
</evidence>
<feature type="compositionally biased region" description="Polar residues" evidence="1">
    <location>
        <begin position="132"/>
        <end position="151"/>
    </location>
</feature>
<evidence type="ECO:0000256" key="1">
    <source>
        <dbReference type="SAM" id="MobiDB-lite"/>
    </source>
</evidence>
<proteinExistence type="predicted"/>
<dbReference type="PANTHER" id="PTHR45985">
    <property type="match status" value="1"/>
</dbReference>
<dbReference type="InterPro" id="IPR052740">
    <property type="entry name" value="CE4"/>
</dbReference>
<name>A0A653DGE1_CALMS</name>
<feature type="non-terminal residue" evidence="2">
    <location>
        <position position="249"/>
    </location>
</feature>
<dbReference type="PANTHER" id="PTHR45985:SF12">
    <property type="entry name" value="CHITIN DEACETYLASE-LIKE 5, ISOFORM B"/>
    <property type="match status" value="1"/>
</dbReference>
<gene>
    <name evidence="2" type="ORF">CALMAC_LOCUS17136</name>
</gene>
<evidence type="ECO:0000313" key="2">
    <source>
        <dbReference type="EMBL" id="VEN58926.1"/>
    </source>
</evidence>
<feature type="compositionally biased region" description="Polar residues" evidence="1">
    <location>
        <begin position="162"/>
        <end position="176"/>
    </location>
</feature>
<dbReference type="OrthoDB" id="504708at2759"/>